<protein>
    <submittedName>
        <fullName evidence="7">Golgi apparatus membrane protein TVP15</fullName>
    </submittedName>
</protein>
<comment type="caution">
    <text evidence="7">The sequence shown here is derived from an EMBL/GenBank/DDBJ whole genome shotgun (WGS) entry which is preliminary data.</text>
</comment>
<dbReference type="InterPro" id="IPR013714">
    <property type="entry name" value="Golgi_TVP15"/>
</dbReference>
<evidence type="ECO:0000256" key="3">
    <source>
        <dbReference type="ARBA" id="ARBA00022989"/>
    </source>
</evidence>
<feature type="transmembrane region" description="Helical" evidence="6">
    <location>
        <begin position="98"/>
        <end position="119"/>
    </location>
</feature>
<dbReference type="PANTHER" id="PTHR28128">
    <property type="entry name" value="GOLGI APPARATUS MEMBRANE PROTEIN TVP15"/>
    <property type="match status" value="1"/>
</dbReference>
<feature type="compositionally biased region" description="Polar residues" evidence="5">
    <location>
        <begin position="127"/>
        <end position="136"/>
    </location>
</feature>
<keyword evidence="8" id="KW-1185">Reference proteome</keyword>
<dbReference type="STRING" id="4999.A0A1Y1U9M7"/>
<name>A0A1Y1U9M7_9TREE</name>
<feature type="transmembrane region" description="Helical" evidence="6">
    <location>
        <begin position="12"/>
        <end position="32"/>
    </location>
</feature>
<feature type="transmembrane region" description="Helical" evidence="6">
    <location>
        <begin position="71"/>
        <end position="92"/>
    </location>
</feature>
<dbReference type="OrthoDB" id="423534at2759"/>
<proteinExistence type="predicted"/>
<keyword evidence="4 6" id="KW-0472">Membrane</keyword>
<evidence type="ECO:0000256" key="1">
    <source>
        <dbReference type="ARBA" id="ARBA00004141"/>
    </source>
</evidence>
<feature type="transmembrane region" description="Helical" evidence="6">
    <location>
        <begin position="38"/>
        <end position="59"/>
    </location>
</feature>
<keyword evidence="3 6" id="KW-1133">Transmembrane helix</keyword>
<comment type="subcellular location">
    <subcellularLocation>
        <location evidence="1">Membrane</location>
        <topology evidence="1">Multi-pass membrane protein</topology>
    </subcellularLocation>
</comment>
<evidence type="ECO:0000256" key="5">
    <source>
        <dbReference type="SAM" id="MobiDB-lite"/>
    </source>
</evidence>
<dbReference type="InParanoid" id="A0A1Y1U9M7"/>
<dbReference type="EMBL" id="NBSH01000017">
    <property type="protein sequence ID" value="ORX33795.1"/>
    <property type="molecule type" value="Genomic_DNA"/>
</dbReference>
<dbReference type="FunCoup" id="A0A1Y1U9M7">
    <property type="interactions" value="31"/>
</dbReference>
<dbReference type="PANTHER" id="PTHR28128:SF1">
    <property type="entry name" value="GOLGI APPARATUS MEMBRANE PROTEIN TVP15"/>
    <property type="match status" value="1"/>
</dbReference>
<dbReference type="GeneID" id="33558946"/>
<dbReference type="GO" id="GO:0016192">
    <property type="term" value="P:vesicle-mediated transport"/>
    <property type="evidence" value="ECO:0007669"/>
    <property type="project" value="TreeGrafter"/>
</dbReference>
<evidence type="ECO:0000256" key="4">
    <source>
        <dbReference type="ARBA" id="ARBA00023136"/>
    </source>
</evidence>
<dbReference type="GO" id="GO:0000139">
    <property type="term" value="C:Golgi membrane"/>
    <property type="evidence" value="ECO:0007669"/>
    <property type="project" value="TreeGrafter"/>
</dbReference>
<evidence type="ECO:0000313" key="7">
    <source>
        <dbReference type="EMBL" id="ORX33795.1"/>
    </source>
</evidence>
<dbReference type="AlphaFoldDB" id="A0A1Y1U9M7"/>
<evidence type="ECO:0000256" key="2">
    <source>
        <dbReference type="ARBA" id="ARBA00022692"/>
    </source>
</evidence>
<gene>
    <name evidence="7" type="ORF">BD324DRAFT_638610</name>
</gene>
<organism evidence="7 8">
    <name type="scientific">Kockovaella imperatae</name>
    <dbReference type="NCBI Taxonomy" id="4999"/>
    <lineage>
        <taxon>Eukaryota</taxon>
        <taxon>Fungi</taxon>
        <taxon>Dikarya</taxon>
        <taxon>Basidiomycota</taxon>
        <taxon>Agaricomycotina</taxon>
        <taxon>Tremellomycetes</taxon>
        <taxon>Tremellales</taxon>
        <taxon>Cuniculitremaceae</taxon>
        <taxon>Kockovaella</taxon>
    </lineage>
</organism>
<evidence type="ECO:0000313" key="8">
    <source>
        <dbReference type="Proteomes" id="UP000193218"/>
    </source>
</evidence>
<sequence length="146" mass="16020">MEALTRNPTELLRIVNMAVGGVAIAGGVGSLLNHSFSSIIIGIYEVIAGAMIIFLEVRTPTEEHKELVHRYASFMHSFVGRGVFYLLLGVLMLNYYTILYICGTLVGAVGVAYIVLHFFRMVEPPSTMQAPTTDTEAQPVWQGPTE</sequence>
<keyword evidence="2 6" id="KW-0812">Transmembrane</keyword>
<reference evidence="7 8" key="1">
    <citation type="submission" date="2017-03" db="EMBL/GenBank/DDBJ databases">
        <title>Widespread Adenine N6-methylation of Active Genes in Fungi.</title>
        <authorList>
            <consortium name="DOE Joint Genome Institute"/>
            <person name="Mondo S.J."/>
            <person name="Dannebaum R.O."/>
            <person name="Kuo R.C."/>
            <person name="Louie K.B."/>
            <person name="Bewick A.J."/>
            <person name="Labutti K."/>
            <person name="Haridas S."/>
            <person name="Kuo A."/>
            <person name="Salamov A."/>
            <person name="Ahrendt S.R."/>
            <person name="Lau R."/>
            <person name="Bowen B.P."/>
            <person name="Lipzen A."/>
            <person name="Sullivan W."/>
            <person name="Andreopoulos W.B."/>
            <person name="Clum A."/>
            <person name="Lindquist E."/>
            <person name="Daum C."/>
            <person name="Northen T.R."/>
            <person name="Ramamoorthy G."/>
            <person name="Schmitz R.J."/>
            <person name="Gryganskyi A."/>
            <person name="Culley D."/>
            <person name="Magnuson J."/>
            <person name="James T.Y."/>
            <person name="O'Malley M.A."/>
            <person name="Stajich J.E."/>
            <person name="Spatafora J.W."/>
            <person name="Visel A."/>
            <person name="Grigoriev I.V."/>
        </authorList>
    </citation>
    <scope>NUCLEOTIDE SEQUENCE [LARGE SCALE GENOMIC DNA]</scope>
    <source>
        <strain evidence="7 8">NRRL Y-17943</strain>
    </source>
</reference>
<accession>A0A1Y1U9M7</accession>
<dbReference type="Pfam" id="PF08507">
    <property type="entry name" value="COPI_assoc"/>
    <property type="match status" value="1"/>
</dbReference>
<dbReference type="Proteomes" id="UP000193218">
    <property type="component" value="Unassembled WGS sequence"/>
</dbReference>
<dbReference type="RefSeq" id="XP_021868094.1">
    <property type="nucleotide sequence ID" value="XM_022017137.1"/>
</dbReference>
<feature type="region of interest" description="Disordered" evidence="5">
    <location>
        <begin position="127"/>
        <end position="146"/>
    </location>
</feature>
<evidence type="ECO:0000256" key="6">
    <source>
        <dbReference type="SAM" id="Phobius"/>
    </source>
</evidence>